<dbReference type="InterPro" id="IPR014710">
    <property type="entry name" value="RmlC-like_jellyroll"/>
</dbReference>
<dbReference type="SUPFAM" id="SSF55785">
    <property type="entry name" value="PYP-like sensor domain (PAS domain)"/>
    <property type="match status" value="1"/>
</dbReference>
<comment type="caution">
    <text evidence="6">The sequence shown here is derived from an EMBL/GenBank/DDBJ whole genome shotgun (WGS) entry which is preliminary data.</text>
</comment>
<dbReference type="CDD" id="cd00130">
    <property type="entry name" value="PAS"/>
    <property type="match status" value="1"/>
</dbReference>
<evidence type="ECO:0000313" key="7">
    <source>
        <dbReference type="Proteomes" id="UP000076925"/>
    </source>
</evidence>
<dbReference type="PROSITE" id="PS50112">
    <property type="entry name" value="PAS"/>
    <property type="match status" value="1"/>
</dbReference>
<dbReference type="EMBL" id="ANNX02000041">
    <property type="protein sequence ID" value="KYC38424.1"/>
    <property type="molecule type" value="Genomic_DNA"/>
</dbReference>
<dbReference type="Proteomes" id="UP000076925">
    <property type="component" value="Unassembled WGS sequence"/>
</dbReference>
<organism evidence="6 7">
    <name type="scientific">Scytonema hofmannii PCC 7110</name>
    <dbReference type="NCBI Taxonomy" id="128403"/>
    <lineage>
        <taxon>Bacteria</taxon>
        <taxon>Bacillati</taxon>
        <taxon>Cyanobacteriota</taxon>
        <taxon>Cyanophyceae</taxon>
        <taxon>Nostocales</taxon>
        <taxon>Scytonemataceae</taxon>
        <taxon>Scytonema</taxon>
    </lineage>
</organism>
<dbReference type="OrthoDB" id="503761at2"/>
<keyword evidence="1" id="KW-0805">Transcription regulation</keyword>
<dbReference type="Gene3D" id="3.30.450.20">
    <property type="entry name" value="PAS domain"/>
    <property type="match status" value="1"/>
</dbReference>
<dbReference type="PROSITE" id="PS51063">
    <property type="entry name" value="HTH_CRP_2"/>
    <property type="match status" value="1"/>
</dbReference>
<evidence type="ECO:0000313" key="6">
    <source>
        <dbReference type="EMBL" id="KYC38424.1"/>
    </source>
</evidence>
<sequence>MDINKVKIDKFVHRTQKMYRRLTDLYQSVNAEPLIPDVLPQTFVELGNASQILQLATEELYQQNEELIYTRNLVELERQRYRDLFEFMPDAYLLTDTIGIIQEANSATVKLLNALPQYLVGKPINNYVALQERQSFRSLLTQLSNSDKVTELALRFKKRNGELFDGACRVGVVYNQQGKPIALRWLVHDIKERNPAQLTLINNKCDLSQNRLQHQYSKGETIPLTNQEIWYVCQGLVKLTTLCETAGEVLVGLLTSGMVFGSRMTKLHIYTATAMSDVKLNNINLTEIEANPTLNHILSSKINQRLQQTESLLAISGHRRVQERLYYLLHFLQQELGTPVAQGTRLSFRLTHEDLASACCTTRVTITRMISKLQREGKISFDSKNHMILKLS</sequence>
<feature type="domain" description="HTH crp-type" evidence="5">
    <location>
        <begin position="319"/>
        <end position="392"/>
    </location>
</feature>
<dbReference type="InterPro" id="IPR000014">
    <property type="entry name" value="PAS"/>
</dbReference>
<name>A0A139X167_9CYAN</name>
<dbReference type="SMART" id="SM00091">
    <property type="entry name" value="PAS"/>
    <property type="match status" value="1"/>
</dbReference>
<dbReference type="InterPro" id="IPR018490">
    <property type="entry name" value="cNMP-bd_dom_sf"/>
</dbReference>
<dbReference type="SUPFAM" id="SSF51206">
    <property type="entry name" value="cAMP-binding domain-like"/>
    <property type="match status" value="1"/>
</dbReference>
<evidence type="ECO:0000256" key="2">
    <source>
        <dbReference type="ARBA" id="ARBA00023125"/>
    </source>
</evidence>
<dbReference type="Gene3D" id="1.10.10.10">
    <property type="entry name" value="Winged helix-like DNA-binding domain superfamily/Winged helix DNA-binding domain"/>
    <property type="match status" value="1"/>
</dbReference>
<evidence type="ECO:0000256" key="1">
    <source>
        <dbReference type="ARBA" id="ARBA00023015"/>
    </source>
</evidence>
<dbReference type="STRING" id="128403.WA1_37240"/>
<dbReference type="SUPFAM" id="SSF46785">
    <property type="entry name" value="Winged helix' DNA-binding domain"/>
    <property type="match status" value="1"/>
</dbReference>
<keyword evidence="2" id="KW-0238">DNA-binding</keyword>
<dbReference type="InterPro" id="IPR036390">
    <property type="entry name" value="WH_DNA-bd_sf"/>
</dbReference>
<gene>
    <name evidence="6" type="ORF">WA1_37240</name>
</gene>
<dbReference type="GO" id="GO:0006355">
    <property type="term" value="P:regulation of DNA-templated transcription"/>
    <property type="evidence" value="ECO:0007669"/>
    <property type="project" value="InterPro"/>
</dbReference>
<proteinExistence type="predicted"/>
<dbReference type="Pfam" id="PF13545">
    <property type="entry name" value="HTH_Crp_2"/>
    <property type="match status" value="1"/>
</dbReference>
<protein>
    <submittedName>
        <fullName evidence="6">Transcriptional regulator</fullName>
    </submittedName>
</protein>
<evidence type="ECO:0000259" key="4">
    <source>
        <dbReference type="PROSITE" id="PS50112"/>
    </source>
</evidence>
<dbReference type="InterPro" id="IPR035965">
    <property type="entry name" value="PAS-like_dom_sf"/>
</dbReference>
<dbReference type="NCBIfam" id="TIGR00229">
    <property type="entry name" value="sensory_box"/>
    <property type="match status" value="1"/>
</dbReference>
<dbReference type="InterPro" id="IPR036388">
    <property type="entry name" value="WH-like_DNA-bd_sf"/>
</dbReference>
<keyword evidence="7" id="KW-1185">Reference proteome</keyword>
<dbReference type="SMART" id="SM00419">
    <property type="entry name" value="HTH_CRP"/>
    <property type="match status" value="1"/>
</dbReference>
<accession>A0A139X167</accession>
<reference evidence="6 7" key="1">
    <citation type="journal article" date="2013" name="Genome Biol. Evol.">
        <title>Genomes of Stigonematalean cyanobacteria (subsection V) and the evolution of oxygenic photosynthesis from prokaryotes to plastids.</title>
        <authorList>
            <person name="Dagan T."/>
            <person name="Roettger M."/>
            <person name="Stucken K."/>
            <person name="Landan G."/>
            <person name="Koch R."/>
            <person name="Major P."/>
            <person name="Gould S.B."/>
            <person name="Goremykin V.V."/>
            <person name="Rippka R."/>
            <person name="Tandeau de Marsac N."/>
            <person name="Gugger M."/>
            <person name="Lockhart P.J."/>
            <person name="Allen J.F."/>
            <person name="Brune I."/>
            <person name="Maus I."/>
            <person name="Puhler A."/>
            <person name="Martin W.F."/>
        </authorList>
    </citation>
    <scope>NUCLEOTIDE SEQUENCE [LARGE SCALE GENOMIC DNA]</scope>
    <source>
        <strain evidence="6 7">PCC 7110</strain>
    </source>
</reference>
<dbReference type="Gene3D" id="2.60.120.10">
    <property type="entry name" value="Jelly Rolls"/>
    <property type="match status" value="1"/>
</dbReference>
<dbReference type="Pfam" id="PF00989">
    <property type="entry name" value="PAS"/>
    <property type="match status" value="1"/>
</dbReference>
<evidence type="ECO:0000259" key="5">
    <source>
        <dbReference type="PROSITE" id="PS51063"/>
    </source>
</evidence>
<keyword evidence="3" id="KW-0804">Transcription</keyword>
<dbReference type="InterPro" id="IPR012318">
    <property type="entry name" value="HTH_CRP"/>
</dbReference>
<dbReference type="InterPro" id="IPR013767">
    <property type="entry name" value="PAS_fold"/>
</dbReference>
<dbReference type="GO" id="GO:0003677">
    <property type="term" value="F:DNA binding"/>
    <property type="evidence" value="ECO:0007669"/>
    <property type="project" value="UniProtKB-KW"/>
</dbReference>
<evidence type="ECO:0000256" key="3">
    <source>
        <dbReference type="ARBA" id="ARBA00023163"/>
    </source>
</evidence>
<dbReference type="AlphaFoldDB" id="A0A139X167"/>
<feature type="domain" description="PAS" evidence="4">
    <location>
        <begin position="77"/>
        <end position="147"/>
    </location>
</feature>